<protein>
    <submittedName>
        <fullName evidence="1">Uncharacterized protein</fullName>
    </submittedName>
</protein>
<sequence length="71" mass="8008">MTCLPDPIQPATALGIVLSAVTKRWTAIELTGSQEFKDEIATYARINSIAYNHKLSESTRRQLDMIIKEEE</sequence>
<keyword evidence="2" id="KW-1185">Reference proteome</keyword>
<comment type="caution">
    <text evidence="1">The sequence shown here is derived from an EMBL/GenBank/DDBJ whole genome shotgun (WGS) entry which is preliminary data.</text>
</comment>
<reference evidence="1" key="1">
    <citation type="submission" date="2013-04" db="EMBL/GenBank/DDBJ databases">
        <title>The genome sequencing project of 58 acetic acid bacteria.</title>
        <authorList>
            <person name="Okamoto-Kainuma A."/>
            <person name="Ishikawa M."/>
            <person name="Umino S."/>
            <person name="Koizumi Y."/>
            <person name="Shiwa Y."/>
            <person name="Yoshikawa H."/>
            <person name="Matsutani M."/>
            <person name="Matsushita K."/>
        </authorList>
    </citation>
    <scope>NUCLEOTIDE SEQUENCE</scope>
    <source>
        <strain evidence="1">DSM 15669</strain>
    </source>
</reference>
<gene>
    <name evidence="1" type="ORF">AA15669_1461</name>
</gene>
<dbReference type="Proteomes" id="UP001062901">
    <property type="component" value="Unassembled WGS sequence"/>
</dbReference>
<organism evidence="1 2">
    <name type="scientific">Saccharibacter floricola DSM 15669</name>
    <dbReference type="NCBI Taxonomy" id="1123227"/>
    <lineage>
        <taxon>Bacteria</taxon>
        <taxon>Pseudomonadati</taxon>
        <taxon>Pseudomonadota</taxon>
        <taxon>Alphaproteobacteria</taxon>
        <taxon>Acetobacterales</taxon>
        <taxon>Acetobacteraceae</taxon>
        <taxon>Saccharibacter</taxon>
    </lineage>
</organism>
<accession>A0ABQ0NZT5</accession>
<name>A0ABQ0NZT5_9PROT</name>
<proteinExistence type="predicted"/>
<dbReference type="EMBL" id="BAQD01000040">
    <property type="protein sequence ID" value="GBQ07623.1"/>
    <property type="molecule type" value="Genomic_DNA"/>
</dbReference>
<evidence type="ECO:0000313" key="2">
    <source>
        <dbReference type="Proteomes" id="UP001062901"/>
    </source>
</evidence>
<evidence type="ECO:0000313" key="1">
    <source>
        <dbReference type="EMBL" id="GBQ07623.1"/>
    </source>
</evidence>